<feature type="transmembrane region" description="Helical" evidence="1">
    <location>
        <begin position="384"/>
        <end position="403"/>
    </location>
</feature>
<dbReference type="GeneID" id="301817796"/>
<evidence type="ECO:0000256" key="1">
    <source>
        <dbReference type="SAM" id="Phobius"/>
    </source>
</evidence>
<evidence type="ECO:0000313" key="3">
    <source>
        <dbReference type="Proteomes" id="UP000011841"/>
    </source>
</evidence>
<feature type="transmembrane region" description="Helical" evidence="1">
    <location>
        <begin position="352"/>
        <end position="372"/>
    </location>
</feature>
<keyword evidence="1" id="KW-0472">Membrane</keyword>
<accession>M4Z8J3</accession>
<feature type="transmembrane region" description="Helical" evidence="1">
    <location>
        <begin position="246"/>
        <end position="265"/>
    </location>
</feature>
<dbReference type="RefSeq" id="WP_015667081.1">
    <property type="nucleotide sequence ID" value="NC_020453.1"/>
</dbReference>
<organism evidence="2 3">
    <name type="scientific">Bradyrhizobium oligotrophicum S58</name>
    <dbReference type="NCBI Taxonomy" id="1245469"/>
    <lineage>
        <taxon>Bacteria</taxon>
        <taxon>Pseudomonadati</taxon>
        <taxon>Pseudomonadota</taxon>
        <taxon>Alphaproteobacteria</taxon>
        <taxon>Hyphomicrobiales</taxon>
        <taxon>Nitrobacteraceae</taxon>
        <taxon>Bradyrhizobium</taxon>
    </lineage>
</organism>
<feature type="transmembrane region" description="Helical" evidence="1">
    <location>
        <begin position="317"/>
        <end position="340"/>
    </location>
</feature>
<dbReference type="EMBL" id="AP012603">
    <property type="protein sequence ID" value="BAM89973.1"/>
    <property type="molecule type" value="Genomic_DNA"/>
</dbReference>
<feature type="transmembrane region" description="Helical" evidence="1">
    <location>
        <begin position="188"/>
        <end position="207"/>
    </location>
</feature>
<feature type="transmembrane region" description="Helical" evidence="1">
    <location>
        <begin position="285"/>
        <end position="305"/>
    </location>
</feature>
<dbReference type="PATRIC" id="fig|1245469.3.peg.4070"/>
<proteinExistence type="predicted"/>
<dbReference type="STRING" id="1245469.S58_39870"/>
<dbReference type="HOGENOM" id="CLU_530813_0_0_5"/>
<keyword evidence="3" id="KW-1185">Reference proteome</keyword>
<protein>
    <submittedName>
        <fullName evidence="2">Uncharacterized protein</fullName>
    </submittedName>
</protein>
<dbReference type="eggNOG" id="COG2205">
    <property type="taxonomic scope" value="Bacteria"/>
</dbReference>
<dbReference type="InterPro" id="IPR025291">
    <property type="entry name" value="DUF4153"/>
</dbReference>
<evidence type="ECO:0000313" key="2">
    <source>
        <dbReference type="EMBL" id="BAM89973.1"/>
    </source>
</evidence>
<dbReference type="OrthoDB" id="7280060at2"/>
<dbReference type="Proteomes" id="UP000011841">
    <property type="component" value="Chromosome"/>
</dbReference>
<gene>
    <name evidence="2" type="ORF">S58_39870</name>
</gene>
<keyword evidence="1" id="KW-0812">Transmembrane</keyword>
<dbReference type="AlphaFoldDB" id="M4Z8J3"/>
<reference evidence="2 3" key="1">
    <citation type="journal article" date="2013" name="Appl. Environ. Microbiol.">
        <title>Genome analysis suggests that the soil oligotrophic bacterium Agromonas oligotrophica (Bradyrhizobium oligotrophicum) is a nitrogen-fixing symbiont of Aeschynomene indica.</title>
        <authorList>
            <person name="Okubo T."/>
            <person name="Fukushima S."/>
            <person name="Itakura M."/>
            <person name="Oshima K."/>
            <person name="Longtonglang A."/>
            <person name="Teaumroong N."/>
            <person name="Mitsui H."/>
            <person name="Hattori M."/>
            <person name="Hattori R."/>
            <person name="Hattori T."/>
            <person name="Minamisawa K."/>
        </authorList>
    </citation>
    <scope>NUCLEOTIDE SEQUENCE [LARGE SCALE GENOMIC DNA]</scope>
    <source>
        <strain evidence="2 3">S58</strain>
    </source>
</reference>
<feature type="transmembrane region" description="Helical" evidence="1">
    <location>
        <begin position="144"/>
        <end position="168"/>
    </location>
</feature>
<sequence>MTSSAELAAAPAASDSMWHKFAVAFGLLWLADVLFYDQTLGLSLPIFAGVLAAISGMVNHARIDQQRSMLAAVILIAGLIPAIEDLSLLSFLIVVFTTMSAIALSTKPDAFGLHLPLTAARQLLLIGPFRLIPDTIATLRANDFMRVLLTWSIPLALGFVFILLFAAANPVMEQWLDQLRPQSIASTLSIGRPIFWIVMLSLIWPFINLRWRPRSSTPSPSIDLEADPAPSVLAPLLGPQTVVRSLILFNLLFAIQTTLDGMYLWGHAALPNGMTYATYAHRGAYPLIVTALLAAAFVIIAVRSGETEDEPRLVRPLVYLWVGQNVLLVLSSIQRVHIYIESYLLTGWRIAALIWMTLVAVGLILIVVRIALEKPNSWLVRTNLIALAVTLYGCALVNFPALIADYNVANSRRTVLNRTDIDIDYLRTLGPQAMPALRRALMLSPYDAELARAHNGLLDRQMSDMASWRSWSFRGWRLQRYLDTHPLSQTPS</sequence>
<feature type="transmembrane region" description="Helical" evidence="1">
    <location>
        <begin position="111"/>
        <end position="132"/>
    </location>
</feature>
<name>M4Z8J3_9BRAD</name>
<keyword evidence="1" id="KW-1133">Transmembrane helix</keyword>
<feature type="transmembrane region" description="Helical" evidence="1">
    <location>
        <begin position="70"/>
        <end position="99"/>
    </location>
</feature>
<dbReference type="Pfam" id="PF13687">
    <property type="entry name" value="DUF4153"/>
    <property type="match status" value="1"/>
</dbReference>
<dbReference type="KEGG" id="aol:S58_39870"/>
<feature type="transmembrane region" description="Helical" evidence="1">
    <location>
        <begin position="42"/>
        <end position="58"/>
    </location>
</feature>